<organism evidence="1 2">
    <name type="scientific">Thiomicrorhabdus xiamenensis</name>
    <dbReference type="NCBI Taxonomy" id="2739063"/>
    <lineage>
        <taxon>Bacteria</taxon>
        <taxon>Pseudomonadati</taxon>
        <taxon>Pseudomonadota</taxon>
        <taxon>Gammaproteobacteria</taxon>
        <taxon>Thiotrichales</taxon>
        <taxon>Piscirickettsiaceae</taxon>
        <taxon>Thiomicrorhabdus</taxon>
    </lineage>
</organism>
<gene>
    <name evidence="1" type="primary">csy2</name>
    <name evidence="1" type="ORF">HQN79_00475</name>
</gene>
<dbReference type="AlphaFoldDB" id="A0A7D4NPT9"/>
<dbReference type="RefSeq" id="WP_173283741.1">
    <property type="nucleotide sequence ID" value="NZ_CP054020.1"/>
</dbReference>
<dbReference type="CDD" id="cd09736">
    <property type="entry name" value="Csy2_I-F"/>
    <property type="match status" value="1"/>
</dbReference>
<sequence>MAQHLLLIPRVKIHNANALSSSYTIGFPAMTAWMGAVHFLERQLANTDFSDIRFSAMAVSCHSIDLQTYKESGGYVNSIIGTGNPLDKSGNRPSFIEEARCHLEASLVIECENFGFTDREEFTALIDQLVKGKWKLAGGDILSARASLLFEVHSKETFIPLRNRLMPGHCLVERRDLMIEAMKEGKDALDALLESQLLHSECEKTEEGIVTWHKQKRKQPGWIVPISTGYQGLSDLGVAQHQRDQSTPHRFAENIVTLGEFKMPFRFQSWDEMRWEYHTDLQKDLYLCQQASAQNN</sequence>
<dbReference type="Pfam" id="PF09614">
    <property type="entry name" value="Cas_Csy2"/>
    <property type="match status" value="1"/>
</dbReference>
<dbReference type="EMBL" id="CP054020">
    <property type="protein sequence ID" value="QKI88150.1"/>
    <property type="molecule type" value="Genomic_DNA"/>
</dbReference>
<evidence type="ECO:0000313" key="1">
    <source>
        <dbReference type="EMBL" id="QKI88150.1"/>
    </source>
</evidence>
<dbReference type="InterPro" id="IPR013398">
    <property type="entry name" value="CRISPR-assoc_prot_Csy2"/>
</dbReference>
<name>A0A7D4NPT9_9GAMM</name>
<dbReference type="Proteomes" id="UP000504724">
    <property type="component" value="Chromosome"/>
</dbReference>
<dbReference type="NCBIfam" id="TIGR02565">
    <property type="entry name" value="cas_Csy2"/>
    <property type="match status" value="1"/>
</dbReference>
<evidence type="ECO:0000313" key="2">
    <source>
        <dbReference type="Proteomes" id="UP000504724"/>
    </source>
</evidence>
<protein>
    <submittedName>
        <fullName evidence="1">Type I-F CRISPR-associated protein Csy2</fullName>
    </submittedName>
</protein>
<keyword evidence="2" id="KW-1185">Reference proteome</keyword>
<proteinExistence type="predicted"/>
<reference evidence="1 2" key="1">
    <citation type="submission" date="2020-05" db="EMBL/GenBank/DDBJ databases">
        <title>Thiomicrorhabdus sediminis sp.nov. and Thiomicrorhabdus xiamenensis sp.nov., novel sulfur-oxidizing bacteria isolated from coastal sediment.</title>
        <authorList>
            <person name="Liu X."/>
        </authorList>
    </citation>
    <scope>NUCLEOTIDE SEQUENCE [LARGE SCALE GENOMIC DNA]</scope>
    <source>
        <strain evidence="1 2">G2</strain>
    </source>
</reference>
<accession>A0A7D4NPT9</accession>
<dbReference type="KEGG" id="txa:HQN79_00475"/>